<organism evidence="2 3">
    <name type="scientific">Peptoniphilus grossensis</name>
    <dbReference type="NCBI Taxonomy" id="1465756"/>
    <lineage>
        <taxon>Bacteria</taxon>
        <taxon>Bacillati</taxon>
        <taxon>Bacillota</taxon>
        <taxon>Tissierellia</taxon>
        <taxon>Tissierellales</taxon>
        <taxon>Peptoniphilaceae</taxon>
        <taxon>Peptoniphilus</taxon>
    </lineage>
</organism>
<reference evidence="2 3" key="1">
    <citation type="submission" date="2022-11" db="EMBL/GenBank/DDBJ databases">
        <title>The First Case of Preauricular Fistular Abscess Caused by Peptoniphilus grossensis.</title>
        <authorList>
            <person name="Byun J.-H."/>
        </authorList>
    </citation>
    <scope>NUCLEOTIDE SEQUENCE [LARGE SCALE GENOMIC DNA]</scope>
    <source>
        <strain evidence="2 3">GYB008</strain>
    </source>
</reference>
<comment type="caution">
    <text evidence="2">The sequence shown here is derived from an EMBL/GenBank/DDBJ whole genome shotgun (WGS) entry which is preliminary data.</text>
</comment>
<sequence length="72" mass="8168">MVIIYILYPAMDIVAALQLATSVDRLIEGNVFSFIRYLIIAMFFNIYAKLGAKNLVEAYNTAMELGYIKPIM</sequence>
<evidence type="ECO:0000313" key="2">
    <source>
        <dbReference type="EMBL" id="MEF3318077.1"/>
    </source>
</evidence>
<protein>
    <submittedName>
        <fullName evidence="2">Uncharacterized protein</fullName>
    </submittedName>
</protein>
<name>A0ABU7XAV6_9FIRM</name>
<proteinExistence type="predicted"/>
<keyword evidence="1" id="KW-0812">Transmembrane</keyword>
<keyword evidence="1" id="KW-0472">Membrane</keyword>
<dbReference type="Proteomes" id="UP001328425">
    <property type="component" value="Unassembled WGS sequence"/>
</dbReference>
<keyword evidence="3" id="KW-1185">Reference proteome</keyword>
<accession>A0ABU7XAV6</accession>
<gene>
    <name evidence="2" type="ORF">PV361_05105</name>
</gene>
<keyword evidence="1" id="KW-1133">Transmembrane helix</keyword>
<dbReference type="EMBL" id="JARBCY010000032">
    <property type="protein sequence ID" value="MEF3318077.1"/>
    <property type="molecule type" value="Genomic_DNA"/>
</dbReference>
<feature type="transmembrane region" description="Helical" evidence="1">
    <location>
        <begin position="31"/>
        <end position="48"/>
    </location>
</feature>
<evidence type="ECO:0000256" key="1">
    <source>
        <dbReference type="SAM" id="Phobius"/>
    </source>
</evidence>
<dbReference type="RefSeq" id="WP_332087226.1">
    <property type="nucleotide sequence ID" value="NZ_JARBCY010000032.1"/>
</dbReference>
<evidence type="ECO:0000313" key="3">
    <source>
        <dbReference type="Proteomes" id="UP001328425"/>
    </source>
</evidence>